<feature type="domain" description="TNase-like" evidence="5">
    <location>
        <begin position="19"/>
        <end position="142"/>
    </location>
</feature>
<dbReference type="PANTHER" id="PTHR12302:SF3">
    <property type="entry name" value="SERINE_THREONINE-PROTEIN KINASE 31"/>
    <property type="match status" value="1"/>
</dbReference>
<feature type="signal peptide" evidence="4">
    <location>
        <begin position="1"/>
        <end position="20"/>
    </location>
</feature>
<evidence type="ECO:0000259" key="5">
    <source>
        <dbReference type="PROSITE" id="PS50830"/>
    </source>
</evidence>
<dbReference type="Proteomes" id="UP000006365">
    <property type="component" value="Chromosome"/>
</dbReference>
<dbReference type="Gene3D" id="2.40.50.90">
    <property type="match status" value="1"/>
</dbReference>
<evidence type="ECO:0000256" key="1">
    <source>
        <dbReference type="ARBA" id="ARBA00022722"/>
    </source>
</evidence>
<organism evidence="6 7">
    <name type="scientific">Desulfobulbus propionicus (strain ATCC 33891 / DSM 2032 / VKM B-1956 / 1pr3)</name>
    <dbReference type="NCBI Taxonomy" id="577650"/>
    <lineage>
        <taxon>Bacteria</taxon>
        <taxon>Pseudomonadati</taxon>
        <taxon>Thermodesulfobacteriota</taxon>
        <taxon>Desulfobulbia</taxon>
        <taxon>Desulfobulbales</taxon>
        <taxon>Desulfobulbaceae</taxon>
        <taxon>Desulfobulbus</taxon>
    </lineage>
</organism>
<evidence type="ECO:0000313" key="6">
    <source>
        <dbReference type="EMBL" id="ADW19194.1"/>
    </source>
</evidence>
<dbReference type="GO" id="GO:0004519">
    <property type="term" value="F:endonuclease activity"/>
    <property type="evidence" value="ECO:0007669"/>
    <property type="project" value="UniProtKB-KW"/>
</dbReference>
<reference evidence="6 7" key="1">
    <citation type="journal article" date="2011" name="Stand. Genomic Sci.">
        <title>Complete genome sequence of Desulfobulbus propionicus type strain (1pr3).</title>
        <authorList>
            <person name="Pagani I."/>
            <person name="Lapidus A."/>
            <person name="Nolan M."/>
            <person name="Lucas S."/>
            <person name="Hammon N."/>
            <person name="Deshpande S."/>
            <person name="Cheng J.F."/>
            <person name="Chertkov O."/>
            <person name="Davenport K."/>
            <person name="Tapia R."/>
            <person name="Han C."/>
            <person name="Goodwin L."/>
            <person name="Pitluck S."/>
            <person name="Liolios K."/>
            <person name="Mavromatis K."/>
            <person name="Ivanova N."/>
            <person name="Mikhailova N."/>
            <person name="Pati A."/>
            <person name="Chen A."/>
            <person name="Palaniappan K."/>
            <person name="Land M."/>
            <person name="Hauser L."/>
            <person name="Chang Y.J."/>
            <person name="Jeffries C.D."/>
            <person name="Detter J.C."/>
            <person name="Brambilla E."/>
            <person name="Kannan K.P."/>
            <person name="Djao O.D."/>
            <person name="Rohde M."/>
            <person name="Pukall R."/>
            <person name="Spring S."/>
            <person name="Goker M."/>
            <person name="Sikorski J."/>
            <person name="Woyke T."/>
            <person name="Bristow J."/>
            <person name="Eisen J.A."/>
            <person name="Markowitz V."/>
            <person name="Hugenholtz P."/>
            <person name="Kyrpides N.C."/>
            <person name="Klenk H.P."/>
        </authorList>
    </citation>
    <scope>NUCLEOTIDE SEQUENCE [LARGE SCALE GENOMIC DNA]</scope>
    <source>
        <strain evidence="7">ATCC 33891 / DSM 2032 / 1pr3</strain>
    </source>
</reference>
<dbReference type="Pfam" id="PF00565">
    <property type="entry name" value="SNase"/>
    <property type="match status" value="1"/>
</dbReference>
<dbReference type="SUPFAM" id="SSF50199">
    <property type="entry name" value="Staphylococcal nuclease"/>
    <property type="match status" value="1"/>
</dbReference>
<dbReference type="SMART" id="SM00318">
    <property type="entry name" value="SNc"/>
    <property type="match status" value="1"/>
</dbReference>
<dbReference type="PANTHER" id="PTHR12302">
    <property type="entry name" value="EBNA2 BINDING PROTEIN P100"/>
    <property type="match status" value="1"/>
</dbReference>
<keyword evidence="7" id="KW-1185">Reference proteome</keyword>
<keyword evidence="4" id="KW-0732">Signal</keyword>
<keyword evidence="3" id="KW-0378">Hydrolase</keyword>
<dbReference type="KEGG" id="dpr:Despr_3061"/>
<sequence length="157" mass="17675">MRWFFLLCMVVALMQAPAFAYSGKVVSVDEGDAITVLHDNKKKRVRLYGIDAPEPRQSYGKKSKEFLGSFVKGERVDIEPKKADKNGRTMGIVSLGGDNINELMVVNGQAWVHRPSCKEDFCEKWVKMEEAAKATRAGLWSEPGAVPPWEFRRAGKR</sequence>
<evidence type="ECO:0000256" key="4">
    <source>
        <dbReference type="SAM" id="SignalP"/>
    </source>
</evidence>
<dbReference type="EMBL" id="CP002364">
    <property type="protein sequence ID" value="ADW19194.1"/>
    <property type="molecule type" value="Genomic_DNA"/>
</dbReference>
<evidence type="ECO:0000256" key="3">
    <source>
        <dbReference type="ARBA" id="ARBA00022801"/>
    </source>
</evidence>
<dbReference type="InterPro" id="IPR016071">
    <property type="entry name" value="Staphylococal_nuclease_OB-fold"/>
</dbReference>
<keyword evidence="2" id="KW-0255">Endonuclease</keyword>
<evidence type="ECO:0000313" key="7">
    <source>
        <dbReference type="Proteomes" id="UP000006365"/>
    </source>
</evidence>
<dbReference type="RefSeq" id="WP_015725719.1">
    <property type="nucleotide sequence ID" value="NC_014972.1"/>
</dbReference>
<proteinExistence type="predicted"/>
<dbReference type="GO" id="GO:0016787">
    <property type="term" value="F:hydrolase activity"/>
    <property type="evidence" value="ECO:0007669"/>
    <property type="project" value="UniProtKB-KW"/>
</dbReference>
<feature type="chain" id="PRO_5030725551" evidence="4">
    <location>
        <begin position="21"/>
        <end position="157"/>
    </location>
</feature>
<accession>A0A7U4DQK7</accession>
<protein>
    <submittedName>
        <fullName evidence="6">Nuclease (SNase domain-containing protein)</fullName>
    </submittedName>
</protein>
<keyword evidence="1" id="KW-0540">Nuclease</keyword>
<dbReference type="InterPro" id="IPR035437">
    <property type="entry name" value="SNase_OB-fold_sf"/>
</dbReference>
<name>A0A7U4DQK7_DESPD</name>
<dbReference type="PROSITE" id="PS50830">
    <property type="entry name" value="TNASE_3"/>
    <property type="match status" value="1"/>
</dbReference>
<evidence type="ECO:0000256" key="2">
    <source>
        <dbReference type="ARBA" id="ARBA00022759"/>
    </source>
</evidence>
<gene>
    <name evidence="6" type="ordered locus">Despr_3061</name>
</gene>
<dbReference type="AlphaFoldDB" id="A0A7U4DQK7"/>